<accession>A0A839HJC8</accession>
<dbReference type="PANTHER" id="PTHR21064">
    <property type="entry name" value="AMINOGLYCOSIDE PHOSPHOTRANSFERASE DOMAIN-CONTAINING PROTEIN-RELATED"/>
    <property type="match status" value="1"/>
</dbReference>
<dbReference type="GO" id="GO:0016740">
    <property type="term" value="F:transferase activity"/>
    <property type="evidence" value="ECO:0007669"/>
    <property type="project" value="UniProtKB-KW"/>
</dbReference>
<keyword evidence="3" id="KW-1185">Reference proteome</keyword>
<gene>
    <name evidence="2" type="ORF">HUK38_10830</name>
</gene>
<keyword evidence="2" id="KW-0808">Transferase</keyword>
<dbReference type="Proteomes" id="UP000548632">
    <property type="component" value="Unassembled WGS sequence"/>
</dbReference>
<reference evidence="2 3" key="1">
    <citation type="journal article" date="2020" name="Arch. Microbiol.">
        <title>The genome sequence of the giant phototrophic gammaproteobacterium Thiospirillum jenense gives insight into its physiological properties and phylogenetic relationships.</title>
        <authorList>
            <person name="Imhoff J.F."/>
            <person name="Meyer T.E."/>
            <person name="Kyndt J.A."/>
        </authorList>
    </citation>
    <scope>NUCLEOTIDE SEQUENCE [LARGE SCALE GENOMIC DNA]</scope>
    <source>
        <strain evidence="2 3">DSM 216</strain>
    </source>
</reference>
<dbReference type="InterPro" id="IPR002575">
    <property type="entry name" value="Aminoglycoside_PTrfase"/>
</dbReference>
<protein>
    <submittedName>
        <fullName evidence="2">Aminoglycoside phosphotransferase family protein</fullName>
    </submittedName>
</protein>
<comment type="caution">
    <text evidence="2">The sequence shown here is derived from an EMBL/GenBank/DDBJ whole genome shotgun (WGS) entry which is preliminary data.</text>
</comment>
<dbReference type="SUPFAM" id="SSF56112">
    <property type="entry name" value="Protein kinase-like (PK-like)"/>
    <property type="match status" value="1"/>
</dbReference>
<dbReference type="InterPro" id="IPR011009">
    <property type="entry name" value="Kinase-like_dom_sf"/>
</dbReference>
<dbReference type="AlphaFoldDB" id="A0A839HJC8"/>
<evidence type="ECO:0000313" key="3">
    <source>
        <dbReference type="Proteomes" id="UP000548632"/>
    </source>
</evidence>
<dbReference type="Gene3D" id="3.90.1200.10">
    <property type="match status" value="1"/>
</dbReference>
<dbReference type="RefSeq" id="WP_182584347.1">
    <property type="nucleotide sequence ID" value="NZ_JABVCQ010000024.1"/>
</dbReference>
<evidence type="ECO:0000259" key="1">
    <source>
        <dbReference type="Pfam" id="PF01636"/>
    </source>
</evidence>
<name>A0A839HJC8_9GAMM</name>
<evidence type="ECO:0000313" key="2">
    <source>
        <dbReference type="EMBL" id="MBB1126719.1"/>
    </source>
</evidence>
<dbReference type="EMBL" id="JABVCQ010000024">
    <property type="protein sequence ID" value="MBB1126719.1"/>
    <property type="molecule type" value="Genomic_DNA"/>
</dbReference>
<proteinExistence type="predicted"/>
<dbReference type="PANTHER" id="PTHR21064:SF5">
    <property type="entry name" value="SLR1880 PROTEIN"/>
    <property type="match status" value="1"/>
</dbReference>
<feature type="domain" description="Aminoglycoside phosphotransferase" evidence="1">
    <location>
        <begin position="36"/>
        <end position="278"/>
    </location>
</feature>
<dbReference type="InterPro" id="IPR050249">
    <property type="entry name" value="Pseudomonas-type_ThrB"/>
</dbReference>
<dbReference type="Pfam" id="PF01636">
    <property type="entry name" value="APH"/>
    <property type="match status" value="1"/>
</dbReference>
<sequence>MTSVVHSPPIPRSGIKLEHVSIIAAHFPVCHGTINITPFGQGFINDSYCVKTQAGEFVLQRINQRVFSAPERIMDNLQYLQQARLALGNQAPRLPQLFPAASGELAFVDHDGGTWRVLELIANSQTLMTINQPNQAREVGRTLAEFHTFVAQLPRQHFKLTLPTLHDSAQYLAQLQQRLAPLHTIQDTAIIDAISFINQRTGLIQRFDTVQAAELLPLRITHGDPKLTNILFDLSGQSALCLIDLDTIQPGLLLHDVADCVRSCCNRFDEDQADGQVIFDQACCRELFAGYFAIAAPLWTPIESAWLFDALRLLPLELGIRFLTDHLNGDQYFRVTEPGQNLLRARNQLALVAAIENQELALRTLINQCVSGY</sequence>
<organism evidence="2 3">
    <name type="scientific">Thiospirillum jenense</name>
    <dbReference type="NCBI Taxonomy" id="1653858"/>
    <lineage>
        <taxon>Bacteria</taxon>
        <taxon>Pseudomonadati</taxon>
        <taxon>Pseudomonadota</taxon>
        <taxon>Gammaproteobacteria</taxon>
        <taxon>Chromatiales</taxon>
        <taxon>Chromatiaceae</taxon>
        <taxon>Thiospirillum</taxon>
    </lineage>
</organism>